<evidence type="ECO:0000313" key="2">
    <source>
        <dbReference type="EMBL" id="QTC86832.1"/>
    </source>
</evidence>
<dbReference type="RefSeq" id="WP_207822558.1">
    <property type="nucleotide sequence ID" value="NZ_CP062006.1"/>
</dbReference>
<gene>
    <name evidence="2" type="ORF">IFE19_11865</name>
</gene>
<accession>A0ABX7SGV8</accession>
<dbReference type="Proteomes" id="UP000663942">
    <property type="component" value="Chromosome"/>
</dbReference>
<organism evidence="2 3">
    <name type="scientific">Brevundimonas pondensis</name>
    <dbReference type="NCBI Taxonomy" id="2774189"/>
    <lineage>
        <taxon>Bacteria</taxon>
        <taxon>Pseudomonadati</taxon>
        <taxon>Pseudomonadota</taxon>
        <taxon>Alphaproteobacteria</taxon>
        <taxon>Caulobacterales</taxon>
        <taxon>Caulobacteraceae</taxon>
        <taxon>Brevundimonas</taxon>
    </lineage>
</organism>
<reference evidence="2 3" key="1">
    <citation type="submission" date="2020-09" db="EMBL/GenBank/DDBJ databases">
        <title>Brevundimonas sp. LVF1 isolated from an oligotrophic pond in Goettingen, Germany.</title>
        <authorList>
            <person name="Friedrich I."/>
            <person name="Klassen A."/>
            <person name="Neubauer H."/>
            <person name="Schneider D."/>
            <person name="Hertel R."/>
            <person name="Daniel R."/>
        </authorList>
    </citation>
    <scope>NUCLEOTIDE SEQUENCE [LARGE SCALE GENOMIC DNA]</scope>
    <source>
        <strain evidence="2 3">LVF1</strain>
    </source>
</reference>
<name>A0ABX7SGV8_9CAUL</name>
<dbReference type="InterPro" id="IPR028952">
    <property type="entry name" value="Imm63"/>
</dbReference>
<protein>
    <recommendedName>
        <fullName evidence="1">Immunity protein 63 domain-containing protein</fullName>
    </recommendedName>
</protein>
<keyword evidence="3" id="KW-1185">Reference proteome</keyword>
<feature type="domain" description="Immunity protein 63" evidence="1">
    <location>
        <begin position="50"/>
        <end position="122"/>
    </location>
</feature>
<sequence length="141" mass="16531">MVPYASELARLYAEIDRLAAIGDVREFCPRVENHLREDRCWIVEKSAGWFVEYYMERGQASVVVEGDYDTVLFDVMRSAAQSRATQIEFQKRVANSDSRRQWYAIQQDIMARMKPEWADKIVEHQAVVLAQHPFRDDDDLD</sequence>
<proteinExistence type="predicted"/>
<evidence type="ECO:0000313" key="3">
    <source>
        <dbReference type="Proteomes" id="UP000663942"/>
    </source>
</evidence>
<evidence type="ECO:0000259" key="1">
    <source>
        <dbReference type="Pfam" id="PF15599"/>
    </source>
</evidence>
<dbReference type="EMBL" id="CP062006">
    <property type="protein sequence ID" value="QTC86832.1"/>
    <property type="molecule type" value="Genomic_DNA"/>
</dbReference>
<dbReference type="Pfam" id="PF15599">
    <property type="entry name" value="Imm63"/>
    <property type="match status" value="1"/>
</dbReference>